<accession>A0A7X9E748</accession>
<gene>
    <name evidence="2" type="ORF">GYA37_02190</name>
</gene>
<dbReference type="Pfam" id="PF01592">
    <property type="entry name" value="NifU_N"/>
    <property type="match status" value="1"/>
</dbReference>
<dbReference type="InterPro" id="IPR002871">
    <property type="entry name" value="NIF_FeS_clus_asmbl_NifU_N"/>
</dbReference>
<proteinExistence type="predicted"/>
<evidence type="ECO:0000313" key="2">
    <source>
        <dbReference type="EMBL" id="NMB91639.1"/>
    </source>
</evidence>
<dbReference type="SUPFAM" id="SSF82649">
    <property type="entry name" value="SufE/NifU"/>
    <property type="match status" value="1"/>
</dbReference>
<name>A0A7X9E748_UNCKA</name>
<dbReference type="CDD" id="cd06664">
    <property type="entry name" value="IscU_like"/>
    <property type="match status" value="1"/>
</dbReference>
<dbReference type="Gene3D" id="3.90.1010.10">
    <property type="match status" value="1"/>
</dbReference>
<feature type="domain" description="NIF system FeS cluster assembly NifU N-terminal" evidence="1">
    <location>
        <begin position="1"/>
        <end position="126"/>
    </location>
</feature>
<dbReference type="GO" id="GO:0051536">
    <property type="term" value="F:iron-sulfur cluster binding"/>
    <property type="evidence" value="ECO:0007669"/>
    <property type="project" value="InterPro"/>
</dbReference>
<dbReference type="GO" id="GO:0005506">
    <property type="term" value="F:iron ion binding"/>
    <property type="evidence" value="ECO:0007669"/>
    <property type="project" value="InterPro"/>
</dbReference>
<dbReference type="AlphaFoldDB" id="A0A7X9E748"/>
<protein>
    <submittedName>
        <fullName evidence="2">Iron-sulfur cluster assembly scaffold protein</fullName>
    </submittedName>
</protein>
<sequence length="160" mass="18151">MYTDKVLKYFHKPRNLGKIKNADGIGKVGNLACGDMMYLYIKVENIKGKEVITNVKFQTFGCVAAIATSSAITEMVKGKTIEEALKVTNDEIIESLDGLPPIKIHCSVLATEALAEAIYDYLKKSNKPTPKDLEKKHESIVRHNEELEERYEEWMENQKE</sequence>
<evidence type="ECO:0000259" key="1">
    <source>
        <dbReference type="Pfam" id="PF01592"/>
    </source>
</evidence>
<organism evidence="2 3">
    <name type="scientific">candidate division WWE3 bacterium</name>
    <dbReference type="NCBI Taxonomy" id="2053526"/>
    <lineage>
        <taxon>Bacteria</taxon>
        <taxon>Katanobacteria</taxon>
    </lineage>
</organism>
<reference evidence="2 3" key="1">
    <citation type="journal article" date="2020" name="Biotechnol. Biofuels">
        <title>New insights from the biogas microbiome by comprehensive genome-resolved metagenomics of nearly 1600 species originating from multiple anaerobic digesters.</title>
        <authorList>
            <person name="Campanaro S."/>
            <person name="Treu L."/>
            <person name="Rodriguez-R L.M."/>
            <person name="Kovalovszki A."/>
            <person name="Ziels R.M."/>
            <person name="Maus I."/>
            <person name="Zhu X."/>
            <person name="Kougias P.G."/>
            <person name="Basile A."/>
            <person name="Luo G."/>
            <person name="Schluter A."/>
            <person name="Konstantinidis K.T."/>
            <person name="Angelidaki I."/>
        </authorList>
    </citation>
    <scope>NUCLEOTIDE SEQUENCE [LARGE SCALE GENOMIC DNA]</scope>
    <source>
        <strain evidence="2">AS27yjCOA_202</strain>
    </source>
</reference>
<dbReference type="EMBL" id="JAAZNV010000007">
    <property type="protein sequence ID" value="NMB91639.1"/>
    <property type="molecule type" value="Genomic_DNA"/>
</dbReference>
<dbReference type="Proteomes" id="UP000590542">
    <property type="component" value="Unassembled WGS sequence"/>
</dbReference>
<dbReference type="PANTHER" id="PTHR10093">
    <property type="entry name" value="IRON-SULFUR CLUSTER ASSEMBLY ENZYME NIFU HOMOLOG"/>
    <property type="match status" value="1"/>
</dbReference>
<evidence type="ECO:0000313" key="3">
    <source>
        <dbReference type="Proteomes" id="UP000590542"/>
    </source>
</evidence>
<comment type="caution">
    <text evidence="2">The sequence shown here is derived from an EMBL/GenBank/DDBJ whole genome shotgun (WGS) entry which is preliminary data.</text>
</comment>
<dbReference type="GO" id="GO:0016226">
    <property type="term" value="P:iron-sulfur cluster assembly"/>
    <property type="evidence" value="ECO:0007669"/>
    <property type="project" value="InterPro"/>
</dbReference>